<organism evidence="2 3">
    <name type="scientific">Clostridium scatologenes</name>
    <dbReference type="NCBI Taxonomy" id="1548"/>
    <lineage>
        <taxon>Bacteria</taxon>
        <taxon>Bacillati</taxon>
        <taxon>Bacillota</taxon>
        <taxon>Clostridia</taxon>
        <taxon>Eubacteriales</taxon>
        <taxon>Clostridiaceae</taxon>
        <taxon>Clostridium</taxon>
    </lineage>
</organism>
<reference evidence="2 3" key="1">
    <citation type="journal article" date="2015" name="J. Biotechnol.">
        <title>Complete genome sequence of a malodorant-producing acetogen, Clostridium scatologenes ATCC 25775(T).</title>
        <authorList>
            <person name="Zhu Z."/>
            <person name="Guo T."/>
            <person name="Zheng H."/>
            <person name="Song T."/>
            <person name="Ouyang P."/>
            <person name="Xie J."/>
        </authorList>
    </citation>
    <scope>NUCLEOTIDE SEQUENCE [LARGE SCALE GENOMIC DNA]</scope>
    <source>
        <strain evidence="2 3">ATCC 25775</strain>
    </source>
</reference>
<feature type="domain" description="N-acetyltransferase" evidence="1">
    <location>
        <begin position="3"/>
        <end position="149"/>
    </location>
</feature>
<dbReference type="Proteomes" id="UP000033115">
    <property type="component" value="Chromosome"/>
</dbReference>
<dbReference type="CDD" id="cd04301">
    <property type="entry name" value="NAT_SF"/>
    <property type="match status" value="1"/>
</dbReference>
<dbReference type="InterPro" id="IPR016181">
    <property type="entry name" value="Acyl_CoA_acyltransferase"/>
</dbReference>
<evidence type="ECO:0000313" key="2">
    <source>
        <dbReference type="EMBL" id="AKA67926.1"/>
    </source>
</evidence>
<proteinExistence type="predicted"/>
<dbReference type="GO" id="GO:0016747">
    <property type="term" value="F:acyltransferase activity, transferring groups other than amino-acyl groups"/>
    <property type="evidence" value="ECO:0007669"/>
    <property type="project" value="InterPro"/>
</dbReference>
<evidence type="ECO:0000259" key="1">
    <source>
        <dbReference type="PROSITE" id="PS51186"/>
    </source>
</evidence>
<dbReference type="STRING" id="1548.CSCA_0801"/>
<dbReference type="RefSeq" id="WP_029159786.1">
    <property type="nucleotide sequence ID" value="NZ_CP009933.1"/>
</dbReference>
<dbReference type="EMBL" id="CP009933">
    <property type="protein sequence ID" value="AKA67926.1"/>
    <property type="molecule type" value="Genomic_DNA"/>
</dbReference>
<sequence length="151" mass="18093">MNILFKRADIEDAKRLLEVQKMSFYDDYIEYGECPGYEHSLEDMENIIKKSITYKIIHNDVIVGGIVVRKRENNNYYLGGICIIPEYQNFGIGQRAVMYIEKDNLDAICWELETPFNRYRNHHFYEKMGYKKIGEYRHSDKLVLFKFKKIV</sequence>
<protein>
    <recommendedName>
        <fullName evidence="1">N-acetyltransferase domain-containing protein</fullName>
    </recommendedName>
</protein>
<dbReference type="InterPro" id="IPR000182">
    <property type="entry name" value="GNAT_dom"/>
</dbReference>
<gene>
    <name evidence="2" type="ORF">CSCA_0801</name>
</gene>
<name>A0A0E3GQ44_CLOSL</name>
<dbReference type="AlphaFoldDB" id="A0A0E3GQ44"/>
<dbReference type="KEGG" id="csq:CSCA_0801"/>
<dbReference type="PROSITE" id="PS51186">
    <property type="entry name" value="GNAT"/>
    <property type="match status" value="1"/>
</dbReference>
<dbReference type="HOGENOM" id="CLU_096795_3_0_9"/>
<accession>A0A0E3GQ44</accession>
<dbReference type="Gene3D" id="3.40.630.30">
    <property type="match status" value="1"/>
</dbReference>
<dbReference type="Pfam" id="PF00583">
    <property type="entry name" value="Acetyltransf_1"/>
    <property type="match status" value="1"/>
</dbReference>
<evidence type="ECO:0000313" key="3">
    <source>
        <dbReference type="Proteomes" id="UP000033115"/>
    </source>
</evidence>
<dbReference type="SUPFAM" id="SSF55729">
    <property type="entry name" value="Acyl-CoA N-acyltransferases (Nat)"/>
    <property type="match status" value="1"/>
</dbReference>
<keyword evidence="3" id="KW-1185">Reference proteome</keyword>